<name>A0ABW4YLY0_9BACL</name>
<evidence type="ECO:0000313" key="3">
    <source>
        <dbReference type="Proteomes" id="UP001597362"/>
    </source>
</evidence>
<feature type="transmembrane region" description="Helical" evidence="1">
    <location>
        <begin position="158"/>
        <end position="177"/>
    </location>
</feature>
<evidence type="ECO:0008006" key="4">
    <source>
        <dbReference type="Google" id="ProtNLM"/>
    </source>
</evidence>
<evidence type="ECO:0000313" key="2">
    <source>
        <dbReference type="EMBL" id="MFD2116607.1"/>
    </source>
</evidence>
<accession>A0ABW4YLY0</accession>
<dbReference type="EMBL" id="JBHUHO010000031">
    <property type="protein sequence ID" value="MFD2116607.1"/>
    <property type="molecule type" value="Genomic_DNA"/>
</dbReference>
<feature type="transmembrane region" description="Helical" evidence="1">
    <location>
        <begin position="43"/>
        <end position="67"/>
    </location>
</feature>
<evidence type="ECO:0000256" key="1">
    <source>
        <dbReference type="SAM" id="Phobius"/>
    </source>
</evidence>
<feature type="transmembrane region" description="Helical" evidence="1">
    <location>
        <begin position="87"/>
        <end position="114"/>
    </location>
</feature>
<gene>
    <name evidence="2" type="ORF">ACFSJH_12820</name>
</gene>
<protein>
    <recommendedName>
        <fullName evidence="4">Yip1 domain-containing protein</fullName>
    </recommendedName>
</protein>
<reference evidence="3" key="1">
    <citation type="journal article" date="2019" name="Int. J. Syst. Evol. Microbiol.">
        <title>The Global Catalogue of Microorganisms (GCM) 10K type strain sequencing project: providing services to taxonomists for standard genome sequencing and annotation.</title>
        <authorList>
            <consortium name="The Broad Institute Genomics Platform"/>
            <consortium name="The Broad Institute Genome Sequencing Center for Infectious Disease"/>
            <person name="Wu L."/>
            <person name="Ma J."/>
        </authorList>
    </citation>
    <scope>NUCLEOTIDE SEQUENCE [LARGE SCALE GENOMIC DNA]</scope>
    <source>
        <strain evidence="3">GH52</strain>
    </source>
</reference>
<comment type="caution">
    <text evidence="2">The sequence shown here is derived from an EMBL/GenBank/DDBJ whole genome shotgun (WGS) entry which is preliminary data.</text>
</comment>
<organism evidence="2 3">
    <name type="scientific">Paenibacillus yanchengensis</name>
    <dbReference type="NCBI Taxonomy" id="2035833"/>
    <lineage>
        <taxon>Bacteria</taxon>
        <taxon>Bacillati</taxon>
        <taxon>Bacillota</taxon>
        <taxon>Bacilli</taxon>
        <taxon>Bacillales</taxon>
        <taxon>Paenibacillaceae</taxon>
        <taxon>Paenibacillus</taxon>
    </lineage>
</organism>
<keyword evidence="3" id="KW-1185">Reference proteome</keyword>
<keyword evidence="1" id="KW-0812">Transmembrane</keyword>
<keyword evidence="1" id="KW-1133">Transmembrane helix</keyword>
<proteinExistence type="predicted"/>
<feature type="transmembrane region" description="Helical" evidence="1">
    <location>
        <begin position="189"/>
        <end position="209"/>
    </location>
</feature>
<feature type="transmembrane region" description="Helical" evidence="1">
    <location>
        <begin position="134"/>
        <end position="152"/>
    </location>
</feature>
<dbReference type="Proteomes" id="UP001597362">
    <property type="component" value="Unassembled WGS sequence"/>
</dbReference>
<sequence length="210" mass="23381">MDNQQPPPFGKNTKYSVDMQLLLKLLKDPLYARQLDNYKDTKYGWIGLAVSIVGFFISGLLMSWQFGKNVNIILSFMMNSGSILNGYSGGIMAARILLLGVMSNLSLFISIWLISLWKGGRRRTMKALITRLGAMQYITGAGMIVAGIFAIISMKFALAIIIIILLYTLIVTMIGAMELYEVAEENKSVFLISVFAAYGILLATFMQFIM</sequence>
<keyword evidence="1" id="KW-0472">Membrane</keyword>
<dbReference type="RefSeq" id="WP_377772970.1">
    <property type="nucleotide sequence ID" value="NZ_JBHUHO010000031.1"/>
</dbReference>